<reference evidence="11 12" key="1">
    <citation type="journal article" date="2015" name="Genome Biol. Evol.">
        <title>Phylogenomic analyses indicate that early fungi evolved digesting cell walls of algal ancestors of land plants.</title>
        <authorList>
            <person name="Chang Y."/>
            <person name="Wang S."/>
            <person name="Sekimoto S."/>
            <person name="Aerts A.L."/>
            <person name="Choi C."/>
            <person name="Clum A."/>
            <person name="LaButti K.M."/>
            <person name="Lindquist E.A."/>
            <person name="Yee Ngan C."/>
            <person name="Ohm R.A."/>
            <person name="Salamov A.A."/>
            <person name="Grigoriev I.V."/>
            <person name="Spatafora J.W."/>
            <person name="Berbee M.L."/>
        </authorList>
    </citation>
    <scope>NUCLEOTIDE SEQUENCE [LARGE SCALE GENOMIC DNA]</scope>
    <source>
        <strain evidence="11 12">NRRL 1564</strain>
    </source>
</reference>
<dbReference type="AlphaFoldDB" id="A0A2G5BCL6"/>
<dbReference type="InterPro" id="IPR029018">
    <property type="entry name" value="Hex-like_dom2"/>
</dbReference>
<evidence type="ECO:0000256" key="6">
    <source>
        <dbReference type="PIRSR" id="PIRSR625705-1"/>
    </source>
</evidence>
<dbReference type="GO" id="GO:0005975">
    <property type="term" value="P:carbohydrate metabolic process"/>
    <property type="evidence" value="ECO:0007669"/>
    <property type="project" value="InterPro"/>
</dbReference>
<dbReference type="SUPFAM" id="SSF49899">
    <property type="entry name" value="Concanavalin A-like lectins/glucanases"/>
    <property type="match status" value="1"/>
</dbReference>
<dbReference type="InterPro" id="IPR052764">
    <property type="entry name" value="GH20_Enzymes"/>
</dbReference>
<keyword evidence="5" id="KW-0326">Glycosidase</keyword>
<feature type="domain" description="Glycoside hydrolase family 20 catalytic" evidence="9">
    <location>
        <begin position="202"/>
        <end position="366"/>
    </location>
</feature>
<feature type="compositionally biased region" description="Polar residues" evidence="7">
    <location>
        <begin position="32"/>
        <end position="48"/>
    </location>
</feature>
<evidence type="ECO:0000256" key="8">
    <source>
        <dbReference type="SAM" id="SignalP"/>
    </source>
</evidence>
<dbReference type="CDD" id="cd06564">
    <property type="entry name" value="GH20_DspB_LnbB-like"/>
    <property type="match status" value="1"/>
</dbReference>
<dbReference type="InterPro" id="IPR015883">
    <property type="entry name" value="Glyco_hydro_20_cat"/>
</dbReference>
<dbReference type="PANTHER" id="PTHR43678:SF1">
    <property type="entry name" value="BETA-N-ACETYLHEXOSAMINIDASE"/>
    <property type="match status" value="1"/>
</dbReference>
<dbReference type="InterPro" id="IPR025705">
    <property type="entry name" value="Beta_hexosaminidase_sua/sub"/>
</dbReference>
<dbReference type="InterPro" id="IPR015882">
    <property type="entry name" value="HEX_bac_N"/>
</dbReference>
<name>A0A2G5BCL6_COERN</name>
<evidence type="ECO:0000259" key="10">
    <source>
        <dbReference type="Pfam" id="PF02838"/>
    </source>
</evidence>
<dbReference type="OrthoDB" id="428480at2759"/>
<dbReference type="GO" id="GO:0004563">
    <property type="term" value="F:beta-N-acetylhexosaminidase activity"/>
    <property type="evidence" value="ECO:0007669"/>
    <property type="project" value="UniProtKB-EC"/>
</dbReference>
<gene>
    <name evidence="11" type="ORF">COEREDRAFT_81105</name>
</gene>
<dbReference type="InterPro" id="IPR013320">
    <property type="entry name" value="ConA-like_dom_sf"/>
</dbReference>
<feature type="domain" description="Beta-hexosaminidase bacterial type N-terminal" evidence="10">
    <location>
        <begin position="49"/>
        <end position="196"/>
    </location>
</feature>
<dbReference type="EC" id="3.2.1.52" evidence="3"/>
<protein>
    <recommendedName>
        <fullName evidence="3">beta-N-acetylhexosaminidase</fullName>
        <ecNumber evidence="3">3.2.1.52</ecNumber>
    </recommendedName>
</protein>
<comment type="catalytic activity">
    <reaction evidence="1">
        <text>Hydrolysis of terminal non-reducing N-acetyl-D-hexosamine residues in N-acetyl-beta-D-hexosaminides.</text>
        <dbReference type="EC" id="3.2.1.52"/>
    </reaction>
</comment>
<proteinExistence type="inferred from homology"/>
<dbReference type="EMBL" id="KZ303498">
    <property type="protein sequence ID" value="PIA16759.1"/>
    <property type="molecule type" value="Genomic_DNA"/>
</dbReference>
<dbReference type="STRING" id="763665.A0A2G5BCL6"/>
<keyword evidence="8" id="KW-0732">Signal</keyword>
<keyword evidence="4 11" id="KW-0378">Hydrolase</keyword>
<dbReference type="Gene3D" id="3.20.20.80">
    <property type="entry name" value="Glycosidases"/>
    <property type="match status" value="1"/>
</dbReference>
<evidence type="ECO:0000256" key="2">
    <source>
        <dbReference type="ARBA" id="ARBA00006285"/>
    </source>
</evidence>
<organism evidence="11 12">
    <name type="scientific">Coemansia reversa (strain ATCC 12441 / NRRL 1564)</name>
    <dbReference type="NCBI Taxonomy" id="763665"/>
    <lineage>
        <taxon>Eukaryota</taxon>
        <taxon>Fungi</taxon>
        <taxon>Fungi incertae sedis</taxon>
        <taxon>Zoopagomycota</taxon>
        <taxon>Kickxellomycotina</taxon>
        <taxon>Kickxellomycetes</taxon>
        <taxon>Kickxellales</taxon>
        <taxon>Kickxellaceae</taxon>
        <taxon>Coemansia</taxon>
    </lineage>
</organism>
<dbReference type="SUPFAM" id="SSF51445">
    <property type="entry name" value="(Trans)glycosidases"/>
    <property type="match status" value="1"/>
</dbReference>
<evidence type="ECO:0000256" key="4">
    <source>
        <dbReference type="ARBA" id="ARBA00022801"/>
    </source>
</evidence>
<keyword evidence="12" id="KW-1185">Reference proteome</keyword>
<dbReference type="Pfam" id="PF02838">
    <property type="entry name" value="Glyco_hydro_20b"/>
    <property type="match status" value="1"/>
</dbReference>
<dbReference type="Gene3D" id="3.30.379.10">
    <property type="entry name" value="Chitobiase/beta-hexosaminidase domain 2-like"/>
    <property type="match status" value="1"/>
</dbReference>
<evidence type="ECO:0000313" key="12">
    <source>
        <dbReference type="Proteomes" id="UP000242474"/>
    </source>
</evidence>
<evidence type="ECO:0000259" key="9">
    <source>
        <dbReference type="Pfam" id="PF00728"/>
    </source>
</evidence>
<feature type="signal peptide" evidence="8">
    <location>
        <begin position="1"/>
        <end position="22"/>
    </location>
</feature>
<comment type="similarity">
    <text evidence="2">Belongs to the glycosyl hydrolase 20 family.</text>
</comment>
<feature type="chain" id="PRO_5013767734" description="beta-N-acetylhexosaminidase" evidence="8">
    <location>
        <begin position="23"/>
        <end position="764"/>
    </location>
</feature>
<evidence type="ECO:0000256" key="3">
    <source>
        <dbReference type="ARBA" id="ARBA00012663"/>
    </source>
</evidence>
<feature type="active site" description="Proton donor" evidence="6">
    <location>
        <position position="362"/>
    </location>
</feature>
<dbReference type="PANTHER" id="PTHR43678">
    <property type="entry name" value="PUTATIVE (AFU_ORTHOLOGUE AFUA_2G00640)-RELATED"/>
    <property type="match status" value="1"/>
</dbReference>
<evidence type="ECO:0000313" key="11">
    <source>
        <dbReference type="EMBL" id="PIA16759.1"/>
    </source>
</evidence>
<dbReference type="PRINTS" id="PR00738">
    <property type="entry name" value="GLHYDRLASE20"/>
</dbReference>
<dbReference type="Pfam" id="PF13385">
    <property type="entry name" value="Laminin_G_3"/>
    <property type="match status" value="1"/>
</dbReference>
<dbReference type="Gene3D" id="2.60.120.200">
    <property type="match status" value="1"/>
</dbReference>
<evidence type="ECO:0000256" key="1">
    <source>
        <dbReference type="ARBA" id="ARBA00001231"/>
    </source>
</evidence>
<accession>A0A2G5BCL6</accession>
<dbReference type="Proteomes" id="UP000242474">
    <property type="component" value="Unassembled WGS sequence"/>
</dbReference>
<feature type="region of interest" description="Disordered" evidence="7">
    <location>
        <begin position="32"/>
        <end position="53"/>
    </location>
</feature>
<dbReference type="InterPro" id="IPR017853">
    <property type="entry name" value="GH"/>
</dbReference>
<dbReference type="Pfam" id="PF00728">
    <property type="entry name" value="Glyco_hydro_20"/>
    <property type="match status" value="1"/>
</dbReference>
<dbReference type="SUPFAM" id="SSF55545">
    <property type="entry name" value="beta-N-acetylhexosaminidase-like domain"/>
    <property type="match status" value="1"/>
</dbReference>
<evidence type="ECO:0000256" key="5">
    <source>
        <dbReference type="ARBA" id="ARBA00023295"/>
    </source>
</evidence>
<sequence length="764" mass="85185">MRRVSFALLAAIAAASVLGVAANPVPDATLVSTHPTKSSTNKHQSNPTPFVIPSLQEWDGGSGEWKLSRSTRIVVDKSYAKGGALDAGNTFMANPSNLQQFAEGFQSDIKAVTGIDVKVVVSNKHGKNDIFLTLGADAKDPKLNHEGYHLDIGKKGISIQAVTSRGAFWGTRSLLQMLILADETGYALPQGHARDYPNYHERKVMQDIARKPIPLSDLREYATLTSFYKFNTLHHHYSDNPAVMVKDLMPDWQTKYAAFRLRSDNPTYSMYASNDTSFTKQDIREYQDFVKVRGIDLIPEIDTPAHSLCFTKFHPEWSINNGTARGDWLDLGNQEVWTFLEGLWTEFAGWFDSSEISIGADEYDPTKGDLARTFVNHFHDFFGEKFNKTIRMWGSDVRLPGTVEINPNIHTDHWGFTYSNPMDLIKRGHRISNLNAPDSYMVPRAQAYPDSIDAQKIYELWEPWVFDIFNKTDPNRNVSPDEPLLTGGGLAVWVDFLSESVTRVELYDRVSHAVGAYGEKLWAGTKGSDRISYEKWETSAKKLRENIPGITLRRRPETKGQFVISYDFEDGAAKDGSENGYNGKLSNGAKVVDSGDSHGKVAQLSANSYISTPVEGISYPYSVGMWVKPSGDQKPNAVLLESGDGRLLISNDTASTVTFEQDGNKYDTQIILPPNEWSHIAFSSDGVQTGVFFNMRRQAIVNYYNSRWDMLKNETLVVTAPVRTIGSTQGNSVNGLIDGVFVLDRSVYSGEMSFIGNRYADALP</sequence>
<evidence type="ECO:0000256" key="7">
    <source>
        <dbReference type="SAM" id="MobiDB-lite"/>
    </source>
</evidence>